<dbReference type="SMART" id="SM00822">
    <property type="entry name" value="PKS_KR"/>
    <property type="match status" value="1"/>
</dbReference>
<evidence type="ECO:0000259" key="3">
    <source>
        <dbReference type="SMART" id="SM00822"/>
    </source>
</evidence>
<dbReference type="SUPFAM" id="SSF51735">
    <property type="entry name" value="NAD(P)-binding Rossmann-fold domains"/>
    <property type="match status" value="1"/>
</dbReference>
<sequence length="321" mass="34322">MTILVTGATGFIGRRVCQYLTERGVAVRAAVRSAGRELPAGVSAVTVGNIDGNTDWKQALQGVDVVIHLAGRAHVLRETETDALAAFRTVNRDGTLALFRAAQRAGVRRMVHVSSIGVYGPFTGPGEIFTAQSPGRPYNAYSQSKWEADVAMQEAAGDGPTEWVILRPPLVYGPGNEGNFLRLLKIVRQGWPLPLGSANAGRDMIYVDNLADALWTCATHPGAAGRVYVVRDGTPVGTAALIRALGAEMGRTPPLLPVPGALLVAAGRMLGRSDDITRLLAPLRIDDAAIRTELHWSPPVSMQQGIELTVKWFRGDAPEGY</sequence>
<organism evidence="4 5">
    <name type="scientific">Cupriavidus gilardii J11</name>
    <dbReference type="NCBI Taxonomy" id="936133"/>
    <lineage>
        <taxon>Bacteria</taxon>
        <taxon>Pseudomonadati</taxon>
        <taxon>Pseudomonadota</taxon>
        <taxon>Betaproteobacteria</taxon>
        <taxon>Burkholderiales</taxon>
        <taxon>Burkholderiaceae</taxon>
        <taxon>Cupriavidus</taxon>
    </lineage>
</organism>
<keyword evidence="5" id="KW-1185">Reference proteome</keyword>
<comment type="caution">
    <text evidence="4">The sequence shown here is derived from an EMBL/GenBank/DDBJ whole genome shotgun (WGS) entry which is preliminary data.</text>
</comment>
<dbReference type="Proteomes" id="UP000318141">
    <property type="component" value="Unassembled WGS sequence"/>
</dbReference>
<dbReference type="EMBL" id="VLJN01000013">
    <property type="protein sequence ID" value="TWG86421.1"/>
    <property type="molecule type" value="Genomic_DNA"/>
</dbReference>
<dbReference type="InterPro" id="IPR001509">
    <property type="entry name" value="Epimerase_deHydtase"/>
</dbReference>
<dbReference type="Gene3D" id="3.40.50.720">
    <property type="entry name" value="NAD(P)-binding Rossmann-like Domain"/>
    <property type="match status" value="1"/>
</dbReference>
<comment type="pathway">
    <text evidence="1">Bacterial outer membrane biogenesis; LPS O-antigen biosynthesis.</text>
</comment>
<proteinExistence type="inferred from homology"/>
<comment type="similarity">
    <text evidence="2">Belongs to the NAD(P)-dependent epimerase/dehydratase family.</text>
</comment>
<feature type="domain" description="Ketoreductase" evidence="3">
    <location>
        <begin position="1"/>
        <end position="140"/>
    </location>
</feature>
<evidence type="ECO:0000256" key="2">
    <source>
        <dbReference type="ARBA" id="ARBA00007637"/>
    </source>
</evidence>
<dbReference type="InterPro" id="IPR057326">
    <property type="entry name" value="KR_dom"/>
</dbReference>
<evidence type="ECO:0000256" key="1">
    <source>
        <dbReference type="ARBA" id="ARBA00005125"/>
    </source>
</evidence>
<gene>
    <name evidence="4" type="ORF">L602_002000000260</name>
</gene>
<accession>A0A562BMW4</accession>
<reference evidence="4 5" key="1">
    <citation type="submission" date="2019-07" db="EMBL/GenBank/DDBJ databases">
        <title>Genome sequencing of lignin-degrading bacterial isolates.</title>
        <authorList>
            <person name="Gladden J."/>
        </authorList>
    </citation>
    <scope>NUCLEOTIDE SEQUENCE [LARGE SCALE GENOMIC DNA]</scope>
    <source>
        <strain evidence="4 5">J11</strain>
    </source>
</reference>
<protein>
    <submittedName>
        <fullName evidence="4">Nucleoside-diphosphate-sugar epimerase</fullName>
    </submittedName>
</protein>
<dbReference type="PANTHER" id="PTHR43000">
    <property type="entry name" value="DTDP-D-GLUCOSE 4,6-DEHYDRATASE-RELATED"/>
    <property type="match status" value="1"/>
</dbReference>
<evidence type="ECO:0000313" key="4">
    <source>
        <dbReference type="EMBL" id="TWG86421.1"/>
    </source>
</evidence>
<name>A0A562BMW4_9BURK</name>
<dbReference type="Pfam" id="PF01370">
    <property type="entry name" value="Epimerase"/>
    <property type="match status" value="1"/>
</dbReference>
<dbReference type="AlphaFoldDB" id="A0A562BMW4"/>
<dbReference type="InterPro" id="IPR036291">
    <property type="entry name" value="NAD(P)-bd_dom_sf"/>
</dbReference>
<evidence type="ECO:0000313" key="5">
    <source>
        <dbReference type="Proteomes" id="UP000318141"/>
    </source>
</evidence>